<evidence type="ECO:0000256" key="1">
    <source>
        <dbReference type="ARBA" id="ARBA00004651"/>
    </source>
</evidence>
<accession>A0ABP5FYL4</accession>
<keyword evidence="3" id="KW-1003">Cell membrane</keyword>
<dbReference type="Gene3D" id="1.10.3720.10">
    <property type="entry name" value="MetI-like"/>
    <property type="match status" value="1"/>
</dbReference>
<feature type="region of interest" description="Disordered" evidence="8">
    <location>
        <begin position="1"/>
        <end position="35"/>
    </location>
</feature>
<comment type="similarity">
    <text evidence="7">Belongs to the binding-protein-dependent transport system permease family.</text>
</comment>
<evidence type="ECO:0000256" key="4">
    <source>
        <dbReference type="ARBA" id="ARBA00022692"/>
    </source>
</evidence>
<evidence type="ECO:0000256" key="7">
    <source>
        <dbReference type="RuleBase" id="RU363032"/>
    </source>
</evidence>
<evidence type="ECO:0000313" key="11">
    <source>
        <dbReference type="Proteomes" id="UP001501196"/>
    </source>
</evidence>
<feature type="transmembrane region" description="Helical" evidence="7">
    <location>
        <begin position="102"/>
        <end position="130"/>
    </location>
</feature>
<keyword evidence="5 7" id="KW-1133">Transmembrane helix</keyword>
<evidence type="ECO:0000256" key="5">
    <source>
        <dbReference type="ARBA" id="ARBA00022989"/>
    </source>
</evidence>
<dbReference type="Pfam" id="PF00528">
    <property type="entry name" value="BPD_transp_1"/>
    <property type="match status" value="1"/>
</dbReference>
<feature type="transmembrane region" description="Helical" evidence="7">
    <location>
        <begin position="215"/>
        <end position="240"/>
    </location>
</feature>
<feature type="transmembrane region" description="Helical" evidence="7">
    <location>
        <begin position="137"/>
        <end position="162"/>
    </location>
</feature>
<evidence type="ECO:0000256" key="8">
    <source>
        <dbReference type="SAM" id="MobiDB-lite"/>
    </source>
</evidence>
<dbReference type="PANTHER" id="PTHR43744:SF12">
    <property type="entry name" value="ABC TRANSPORTER PERMEASE PROTEIN MG189-RELATED"/>
    <property type="match status" value="1"/>
</dbReference>
<evidence type="ECO:0000259" key="9">
    <source>
        <dbReference type="PROSITE" id="PS50928"/>
    </source>
</evidence>
<keyword evidence="11" id="KW-1185">Reference proteome</keyword>
<evidence type="ECO:0000256" key="3">
    <source>
        <dbReference type="ARBA" id="ARBA00022475"/>
    </source>
</evidence>
<reference evidence="11" key="1">
    <citation type="journal article" date="2019" name="Int. J. Syst. Evol. Microbiol.">
        <title>The Global Catalogue of Microorganisms (GCM) 10K type strain sequencing project: providing services to taxonomists for standard genome sequencing and annotation.</title>
        <authorList>
            <consortium name="The Broad Institute Genomics Platform"/>
            <consortium name="The Broad Institute Genome Sequencing Center for Infectious Disease"/>
            <person name="Wu L."/>
            <person name="Ma J."/>
        </authorList>
    </citation>
    <scope>NUCLEOTIDE SEQUENCE [LARGE SCALE GENOMIC DNA]</scope>
    <source>
        <strain evidence="11">JCM 15672</strain>
    </source>
</reference>
<feature type="transmembrane region" description="Helical" evidence="7">
    <location>
        <begin position="168"/>
        <end position="194"/>
    </location>
</feature>
<evidence type="ECO:0000256" key="6">
    <source>
        <dbReference type="ARBA" id="ARBA00023136"/>
    </source>
</evidence>
<proteinExistence type="inferred from homology"/>
<keyword evidence="4 7" id="KW-0812">Transmembrane</keyword>
<dbReference type="CDD" id="cd06261">
    <property type="entry name" value="TM_PBP2"/>
    <property type="match status" value="1"/>
</dbReference>
<dbReference type="Proteomes" id="UP001501196">
    <property type="component" value="Unassembled WGS sequence"/>
</dbReference>
<feature type="compositionally biased region" description="Low complexity" evidence="8">
    <location>
        <begin position="1"/>
        <end position="16"/>
    </location>
</feature>
<keyword evidence="2 7" id="KW-0813">Transport</keyword>
<organism evidence="10 11">
    <name type="scientific">Agromyces tropicus</name>
    <dbReference type="NCBI Taxonomy" id="555371"/>
    <lineage>
        <taxon>Bacteria</taxon>
        <taxon>Bacillati</taxon>
        <taxon>Actinomycetota</taxon>
        <taxon>Actinomycetes</taxon>
        <taxon>Micrococcales</taxon>
        <taxon>Microbacteriaceae</taxon>
        <taxon>Agromyces</taxon>
    </lineage>
</organism>
<protein>
    <submittedName>
        <fullName evidence="10">Carbohydrate ABC transporter permease</fullName>
    </submittedName>
</protein>
<sequence length="309" mass="33447">MTMTTQPQTTTGRAPTAVPPAPPVPERSTGGRRRDGGRALRRLIQPVAAIVVAVLLLGIPFWLVIVTASKDQSEALNPNLQVPSQWQLFENFATVFTDGRMVAAFFGSLLVMVPAVLGVLILGSMAAWILGRRGGRFLAVIYALAISGIVLPPAVVTIVLLLRQLGLAGTAIGMISVYMGMYLSTVIFFVTGFVRTIPPELEEAARVDGASPVRVFVRIILPLLMPVLATATILICLYIWNDVFYALFVIGGRIDTLPLNLYQVASSGLYLQNWHLIFAYIILMSLPLLITFMVAQRKIISGITSGAVK</sequence>
<gene>
    <name evidence="10" type="ORF">GCM10009819_21790</name>
</gene>
<dbReference type="EMBL" id="BAAAPW010000002">
    <property type="protein sequence ID" value="GAA2036808.1"/>
    <property type="molecule type" value="Genomic_DNA"/>
</dbReference>
<evidence type="ECO:0000313" key="10">
    <source>
        <dbReference type="EMBL" id="GAA2036808.1"/>
    </source>
</evidence>
<name>A0ABP5FYL4_9MICO</name>
<feature type="domain" description="ABC transmembrane type-1" evidence="9">
    <location>
        <begin position="105"/>
        <end position="295"/>
    </location>
</feature>
<dbReference type="InterPro" id="IPR035906">
    <property type="entry name" value="MetI-like_sf"/>
</dbReference>
<dbReference type="PROSITE" id="PS50928">
    <property type="entry name" value="ABC_TM1"/>
    <property type="match status" value="1"/>
</dbReference>
<feature type="transmembrane region" description="Helical" evidence="7">
    <location>
        <begin position="43"/>
        <end position="65"/>
    </location>
</feature>
<comment type="caution">
    <text evidence="10">The sequence shown here is derived from an EMBL/GenBank/DDBJ whole genome shotgun (WGS) entry which is preliminary data.</text>
</comment>
<feature type="transmembrane region" description="Helical" evidence="7">
    <location>
        <begin position="274"/>
        <end position="295"/>
    </location>
</feature>
<keyword evidence="6 7" id="KW-0472">Membrane</keyword>
<comment type="subcellular location">
    <subcellularLocation>
        <location evidence="1 7">Cell membrane</location>
        <topology evidence="1 7">Multi-pass membrane protein</topology>
    </subcellularLocation>
</comment>
<dbReference type="InterPro" id="IPR000515">
    <property type="entry name" value="MetI-like"/>
</dbReference>
<dbReference type="SUPFAM" id="SSF161098">
    <property type="entry name" value="MetI-like"/>
    <property type="match status" value="1"/>
</dbReference>
<evidence type="ECO:0000256" key="2">
    <source>
        <dbReference type="ARBA" id="ARBA00022448"/>
    </source>
</evidence>
<dbReference type="PANTHER" id="PTHR43744">
    <property type="entry name" value="ABC TRANSPORTER PERMEASE PROTEIN MG189-RELATED-RELATED"/>
    <property type="match status" value="1"/>
</dbReference>